<dbReference type="RefSeq" id="WP_266774119.1">
    <property type="nucleotide sequence ID" value="NZ_CP163431.1"/>
</dbReference>
<dbReference type="AlphaFoldDB" id="A0AB39MLI1"/>
<accession>A0AB39MLI1</accession>
<protein>
    <submittedName>
        <fullName evidence="4">SDR family oxidoreductase</fullName>
        <ecNumber evidence="4">1.-.-.-</ecNumber>
    </submittedName>
</protein>
<dbReference type="Pfam" id="PF00106">
    <property type="entry name" value="adh_short"/>
    <property type="match status" value="1"/>
</dbReference>
<name>A0AB39MLI1_9ACTN</name>
<dbReference type="PRINTS" id="PR00080">
    <property type="entry name" value="SDRFAMILY"/>
</dbReference>
<comment type="similarity">
    <text evidence="1 3">Belongs to the short-chain dehydrogenases/reductases (SDR) family.</text>
</comment>
<evidence type="ECO:0000256" key="3">
    <source>
        <dbReference type="RuleBase" id="RU000363"/>
    </source>
</evidence>
<dbReference type="InterPro" id="IPR036291">
    <property type="entry name" value="NAD(P)-bd_dom_sf"/>
</dbReference>
<dbReference type="Gene3D" id="3.40.50.720">
    <property type="entry name" value="NAD(P)-binding Rossmann-like Domain"/>
    <property type="match status" value="1"/>
</dbReference>
<evidence type="ECO:0000256" key="2">
    <source>
        <dbReference type="ARBA" id="ARBA00023002"/>
    </source>
</evidence>
<evidence type="ECO:0000313" key="4">
    <source>
        <dbReference type="EMBL" id="XDQ05823.1"/>
    </source>
</evidence>
<dbReference type="EMBL" id="CP163431">
    <property type="protein sequence ID" value="XDQ05823.1"/>
    <property type="molecule type" value="Genomic_DNA"/>
</dbReference>
<dbReference type="SUPFAM" id="SSF51735">
    <property type="entry name" value="NAD(P)-binding Rossmann-fold domains"/>
    <property type="match status" value="1"/>
</dbReference>
<sequence>MNDNSHVALITGGGSGIGAAVARQLLGAGGRVAVTGRSEQRLYDFAAQLGHPEGLLTIPGSAAEYDEVQAAVETTLKRFGRLDAVVANAGVATHDAVADGDPAGWTEMVLTNVLGPALLIRASVDALKQTHGRIVLIGSVAGFVHTPGNIYGATKWAMTGLAENTRRQVTEFGIGVTLVAPGRVETPFWDGNGSLPPGHLLTADQIADTILWSIRQPAGVDINTVVVRPIGQPN</sequence>
<dbReference type="EC" id="1.-.-.-" evidence="4"/>
<dbReference type="PRINTS" id="PR00081">
    <property type="entry name" value="GDHRDH"/>
</dbReference>
<dbReference type="PANTHER" id="PTHR43391">
    <property type="entry name" value="RETINOL DEHYDROGENASE-RELATED"/>
    <property type="match status" value="1"/>
</dbReference>
<gene>
    <name evidence="4" type="ORF">AB5J58_39225</name>
</gene>
<dbReference type="CDD" id="cd05233">
    <property type="entry name" value="SDR_c"/>
    <property type="match status" value="1"/>
</dbReference>
<dbReference type="GO" id="GO:0016491">
    <property type="term" value="F:oxidoreductase activity"/>
    <property type="evidence" value="ECO:0007669"/>
    <property type="project" value="UniProtKB-KW"/>
</dbReference>
<proteinExistence type="inferred from homology"/>
<reference evidence="4" key="1">
    <citation type="submission" date="2024-07" db="EMBL/GenBank/DDBJ databases">
        <authorList>
            <person name="Yu S.T."/>
        </authorList>
    </citation>
    <scope>NUCLEOTIDE SEQUENCE</scope>
    <source>
        <strain evidence="4">R08</strain>
    </source>
</reference>
<dbReference type="InterPro" id="IPR002347">
    <property type="entry name" value="SDR_fam"/>
</dbReference>
<evidence type="ECO:0000256" key="1">
    <source>
        <dbReference type="ARBA" id="ARBA00006484"/>
    </source>
</evidence>
<dbReference type="PANTHER" id="PTHR43391:SF94">
    <property type="entry name" value="OXIDOREDUCTASE-RELATED"/>
    <property type="match status" value="1"/>
</dbReference>
<keyword evidence="2 4" id="KW-0560">Oxidoreductase</keyword>
<organism evidence="4">
    <name type="scientific">Streptomyces sp. R08</name>
    <dbReference type="NCBI Taxonomy" id="3238624"/>
    <lineage>
        <taxon>Bacteria</taxon>
        <taxon>Bacillati</taxon>
        <taxon>Actinomycetota</taxon>
        <taxon>Actinomycetes</taxon>
        <taxon>Kitasatosporales</taxon>
        <taxon>Streptomycetaceae</taxon>
        <taxon>Streptomyces</taxon>
    </lineage>
</organism>